<comment type="caution">
    <text evidence="1">The sequence shown here is derived from an EMBL/GenBank/DDBJ whole genome shotgun (WGS) entry which is preliminary data.</text>
</comment>
<dbReference type="Proteomes" id="UP000317257">
    <property type="component" value="Unassembled WGS sequence"/>
</dbReference>
<reference evidence="2" key="1">
    <citation type="submission" date="2018-12" db="EMBL/GenBank/DDBJ databases">
        <title>The complete genome of Metarhizium rileyi, a key fungal pathogen of Lepidoptera.</title>
        <authorList>
            <person name="Binneck E."/>
            <person name="Lastra C.C.L."/>
            <person name="Sosa-Gomez D.R."/>
        </authorList>
    </citation>
    <scope>NUCLEOTIDE SEQUENCE [LARGE SCALE GENOMIC DNA]</scope>
    <source>
        <strain evidence="2">Cep018-CH2</strain>
    </source>
</reference>
<gene>
    <name evidence="1" type="ORF">ED733_000287</name>
</gene>
<evidence type="ECO:0000313" key="1">
    <source>
        <dbReference type="EMBL" id="TWU74366.1"/>
    </source>
</evidence>
<dbReference type="InterPro" id="IPR054208">
    <property type="entry name" value="DUF6914"/>
</dbReference>
<sequence length="190" mass="21662">MSPSERLYVTLYARGGEATMPGGEDKYHWSFILGPKLESNDSRGTRYHAKEQIGVIDGHVQSVWQFEERDIGMAPTAMILVRVLIGKVKKKDRLDTILRGITIRGQSPGWNCVYWVEEAIRALYTYQESGGGIFEKSAFQLDWETIRQCALRYVEEKKASHRFDGQASSGTFDNNKVPTWDLLKNVERSP</sequence>
<dbReference type="EMBL" id="SBHS01000011">
    <property type="protein sequence ID" value="TWU74366.1"/>
    <property type="molecule type" value="Genomic_DNA"/>
</dbReference>
<organism evidence="1 2">
    <name type="scientific">Metarhizium rileyi (strain RCEF 4871)</name>
    <name type="common">Nomuraea rileyi</name>
    <dbReference type="NCBI Taxonomy" id="1649241"/>
    <lineage>
        <taxon>Eukaryota</taxon>
        <taxon>Fungi</taxon>
        <taxon>Dikarya</taxon>
        <taxon>Ascomycota</taxon>
        <taxon>Pezizomycotina</taxon>
        <taxon>Sordariomycetes</taxon>
        <taxon>Hypocreomycetidae</taxon>
        <taxon>Hypocreales</taxon>
        <taxon>Clavicipitaceae</taxon>
        <taxon>Metarhizium</taxon>
    </lineage>
</organism>
<accession>A0A5C6GE76</accession>
<proteinExistence type="predicted"/>
<dbReference type="Pfam" id="PF21858">
    <property type="entry name" value="DUF6914"/>
    <property type="match status" value="1"/>
</dbReference>
<dbReference type="AlphaFoldDB" id="A0A5C6GE76"/>
<evidence type="ECO:0000313" key="2">
    <source>
        <dbReference type="Proteomes" id="UP000317257"/>
    </source>
</evidence>
<protein>
    <submittedName>
        <fullName evidence="1">Uncharacterized protein</fullName>
    </submittedName>
</protein>
<name>A0A5C6GE76_METRR</name>